<reference evidence="1 2" key="1">
    <citation type="journal article" date="2019" name="Sci. Rep.">
        <title>Orb-weaving spider Araneus ventricosus genome elucidates the spidroin gene catalogue.</title>
        <authorList>
            <person name="Kono N."/>
            <person name="Nakamura H."/>
            <person name="Ohtoshi R."/>
            <person name="Moran D.A.P."/>
            <person name="Shinohara A."/>
            <person name="Yoshida Y."/>
            <person name="Fujiwara M."/>
            <person name="Mori M."/>
            <person name="Tomita M."/>
            <person name="Arakawa K."/>
        </authorList>
    </citation>
    <scope>NUCLEOTIDE SEQUENCE [LARGE SCALE GENOMIC DNA]</scope>
</reference>
<organism evidence="1 2">
    <name type="scientific">Araneus ventricosus</name>
    <name type="common">Orbweaver spider</name>
    <name type="synonym">Epeira ventricosa</name>
    <dbReference type="NCBI Taxonomy" id="182803"/>
    <lineage>
        <taxon>Eukaryota</taxon>
        <taxon>Metazoa</taxon>
        <taxon>Ecdysozoa</taxon>
        <taxon>Arthropoda</taxon>
        <taxon>Chelicerata</taxon>
        <taxon>Arachnida</taxon>
        <taxon>Araneae</taxon>
        <taxon>Araneomorphae</taxon>
        <taxon>Entelegynae</taxon>
        <taxon>Araneoidea</taxon>
        <taxon>Araneidae</taxon>
        <taxon>Araneus</taxon>
    </lineage>
</organism>
<protein>
    <submittedName>
        <fullName evidence="1">Uncharacterized protein</fullName>
    </submittedName>
</protein>
<comment type="caution">
    <text evidence="1">The sequence shown here is derived from an EMBL/GenBank/DDBJ whole genome shotgun (WGS) entry which is preliminary data.</text>
</comment>
<evidence type="ECO:0000313" key="2">
    <source>
        <dbReference type="Proteomes" id="UP000499080"/>
    </source>
</evidence>
<accession>A0A4Y2HVR5</accession>
<name>A0A4Y2HVR5_ARAVE</name>
<dbReference type="Proteomes" id="UP000499080">
    <property type="component" value="Unassembled WGS sequence"/>
</dbReference>
<sequence length="157" mass="17953">MRSMCPRSKKGFQPRIQHFYGDLNAAPFLDLVENDLHPVWLLELAKIYLDYFEDANSPTCSRNATEGLMEIIQDLEDEHTISDIETNFEKGTQTGQVRVEISPYSSIHISDDSYKEATSKGTKTPNSTSLLLELTDECRKDIRENEMDYKSNNPEGK</sequence>
<evidence type="ECO:0000313" key="1">
    <source>
        <dbReference type="EMBL" id="GBM69373.1"/>
    </source>
</evidence>
<proteinExistence type="predicted"/>
<keyword evidence="2" id="KW-1185">Reference proteome</keyword>
<dbReference type="EMBL" id="BGPR01002191">
    <property type="protein sequence ID" value="GBM69373.1"/>
    <property type="molecule type" value="Genomic_DNA"/>
</dbReference>
<gene>
    <name evidence="1" type="ORF">AVEN_272190_1</name>
</gene>
<dbReference type="AlphaFoldDB" id="A0A4Y2HVR5"/>